<evidence type="ECO:0000313" key="17">
    <source>
        <dbReference type="Proteomes" id="UP000297737"/>
    </source>
</evidence>
<dbReference type="Gene3D" id="3.90.1150.10">
    <property type="entry name" value="Aspartate Aminotransferase, domain 1"/>
    <property type="match status" value="1"/>
</dbReference>
<dbReference type="PIRSF" id="PIRSF005572">
    <property type="entry name" value="NifS"/>
    <property type="match status" value="1"/>
</dbReference>
<dbReference type="Proteomes" id="UP000297737">
    <property type="component" value="Unassembled WGS sequence"/>
</dbReference>
<evidence type="ECO:0000256" key="6">
    <source>
        <dbReference type="ARBA" id="ARBA00022679"/>
    </source>
</evidence>
<comment type="catalytic activity">
    <reaction evidence="13">
        <text>(sulfur carrier)-H + L-cysteine = (sulfur carrier)-SH + L-alanine</text>
        <dbReference type="Rhea" id="RHEA:43892"/>
        <dbReference type="Rhea" id="RHEA-COMP:14737"/>
        <dbReference type="Rhea" id="RHEA-COMP:14739"/>
        <dbReference type="ChEBI" id="CHEBI:29917"/>
        <dbReference type="ChEBI" id="CHEBI:35235"/>
        <dbReference type="ChEBI" id="CHEBI:57972"/>
        <dbReference type="ChEBI" id="CHEBI:64428"/>
        <dbReference type="EC" id="2.8.1.7"/>
    </reaction>
</comment>
<gene>
    <name evidence="16" type="ORF">EUV02_09015</name>
</gene>
<dbReference type="OrthoDB" id="9804366at2"/>
<evidence type="ECO:0000256" key="13">
    <source>
        <dbReference type="ARBA" id="ARBA00050776"/>
    </source>
</evidence>
<organism evidence="16 17">
    <name type="scientific">Glacieibacterium arshaanense</name>
    <dbReference type="NCBI Taxonomy" id="2511025"/>
    <lineage>
        <taxon>Bacteria</taxon>
        <taxon>Pseudomonadati</taxon>
        <taxon>Pseudomonadota</taxon>
        <taxon>Alphaproteobacteria</taxon>
        <taxon>Sphingomonadales</taxon>
        <taxon>Sphingosinicellaceae</taxon>
        <taxon>Glacieibacterium</taxon>
    </lineage>
</organism>
<dbReference type="AlphaFoldDB" id="A0A4Y9ER98"/>
<proteinExistence type="inferred from homology"/>
<comment type="cofactor">
    <cofactor evidence="1 14">
        <name>pyridoxal 5'-phosphate</name>
        <dbReference type="ChEBI" id="CHEBI:597326"/>
    </cofactor>
</comment>
<dbReference type="InterPro" id="IPR015422">
    <property type="entry name" value="PyrdxlP-dep_Trfase_small"/>
</dbReference>
<dbReference type="Pfam" id="PF00266">
    <property type="entry name" value="Aminotran_5"/>
    <property type="match status" value="1"/>
</dbReference>
<dbReference type="EC" id="2.8.1.7" evidence="4"/>
<dbReference type="InterPro" id="IPR015424">
    <property type="entry name" value="PyrdxlP-dep_Trfase"/>
</dbReference>
<dbReference type="PANTHER" id="PTHR11601">
    <property type="entry name" value="CYSTEINE DESULFURYLASE FAMILY MEMBER"/>
    <property type="match status" value="1"/>
</dbReference>
<evidence type="ECO:0000256" key="14">
    <source>
        <dbReference type="RuleBase" id="RU004504"/>
    </source>
</evidence>
<dbReference type="InterPro" id="IPR020578">
    <property type="entry name" value="Aminotrans_V_PyrdxlP_BS"/>
</dbReference>
<evidence type="ECO:0000313" key="16">
    <source>
        <dbReference type="EMBL" id="TFU03869.1"/>
    </source>
</evidence>
<keyword evidence="8" id="KW-0663">Pyridoxal phosphate</keyword>
<evidence type="ECO:0000256" key="10">
    <source>
        <dbReference type="ARBA" id="ARBA00023014"/>
    </source>
</evidence>
<sequence length="377" mass="39437">MPVYLDYGATTPLDPRVAAAMEPWGVEKFGNPHSAHRWGYEAAAAVALAREQVAVLIGAAPDRVQFTSGATESVNWALKGVLTAPGQRRNRIVTVATEHSCVLETARYLERLGATLTVLPVGEDGLVDIDDVEAAVSGDEVALVSTMLVNNEIGVIQPIADIAGIAHRHGALMHCDAAQGFGKMPVDVNALGIDLLSVTAHKCYGPKGIGALYIRDGVELEPLLQGGGQEDGRSGTLPTALCVGLGAAAALAQAELETGEAHARRLRDRLLGQLDFDYRINGALDPRWPGNLNFEVIGIAGERLLSSLRGIAVSSGSACAAQSGRPSHVLLALGRSPQAARASLRLGWGRFTTEADIDTAASELNAVVARLKAGRAA</sequence>
<feature type="domain" description="Aminotransferase class V" evidence="15">
    <location>
        <begin position="3"/>
        <end position="358"/>
    </location>
</feature>
<dbReference type="GO" id="GO:0031071">
    <property type="term" value="F:cysteine desulfurase activity"/>
    <property type="evidence" value="ECO:0007669"/>
    <property type="project" value="UniProtKB-EC"/>
</dbReference>
<evidence type="ECO:0000256" key="5">
    <source>
        <dbReference type="ARBA" id="ARBA00013558"/>
    </source>
</evidence>
<dbReference type="SUPFAM" id="SSF53383">
    <property type="entry name" value="PLP-dependent transferases"/>
    <property type="match status" value="1"/>
</dbReference>
<dbReference type="FunFam" id="3.40.640.10:FF:000084">
    <property type="entry name" value="IscS-like cysteine desulfurase"/>
    <property type="match status" value="1"/>
</dbReference>
<dbReference type="InterPro" id="IPR016454">
    <property type="entry name" value="Cysteine_dSase"/>
</dbReference>
<keyword evidence="10" id="KW-0411">Iron-sulfur</keyword>
<evidence type="ECO:0000259" key="15">
    <source>
        <dbReference type="Pfam" id="PF00266"/>
    </source>
</evidence>
<evidence type="ECO:0000256" key="12">
    <source>
        <dbReference type="ARBA" id="ARBA00031911"/>
    </source>
</evidence>
<dbReference type="Gene3D" id="3.40.640.10">
    <property type="entry name" value="Type I PLP-dependent aspartate aminotransferase-like (Major domain)"/>
    <property type="match status" value="1"/>
</dbReference>
<keyword evidence="7" id="KW-0479">Metal-binding</keyword>
<keyword evidence="11" id="KW-0535">Nitrogen fixation</keyword>
<dbReference type="PANTHER" id="PTHR11601:SF34">
    <property type="entry name" value="CYSTEINE DESULFURASE"/>
    <property type="match status" value="1"/>
</dbReference>
<evidence type="ECO:0000256" key="3">
    <source>
        <dbReference type="ARBA" id="ARBA00006490"/>
    </source>
</evidence>
<comment type="caution">
    <text evidence="16">The sequence shown here is derived from an EMBL/GenBank/DDBJ whole genome shotgun (WGS) entry which is preliminary data.</text>
</comment>
<evidence type="ECO:0000256" key="11">
    <source>
        <dbReference type="ARBA" id="ARBA00023231"/>
    </source>
</evidence>
<reference evidence="16 17" key="1">
    <citation type="submission" date="2019-02" db="EMBL/GenBank/DDBJ databases">
        <title>Polymorphobacter sp. isolated from the lake at the Tibet of China.</title>
        <authorList>
            <person name="Li A."/>
        </authorList>
    </citation>
    <scope>NUCLEOTIDE SEQUENCE [LARGE SCALE GENOMIC DNA]</scope>
    <source>
        <strain evidence="16 17">DJ1R-1</strain>
    </source>
</reference>
<comment type="function">
    <text evidence="2">Catalyzes the removal of elemental sulfur atoms from cysteine to produce alanine. Seems to participate in the biosynthesis of the nitrogenase metalloclusters by providing the inorganic sulfur required for the Fe-S core formation.</text>
</comment>
<comment type="similarity">
    <text evidence="3">Belongs to the class-V pyridoxal-phosphate-dependent aminotransferase family. NifS/IscS subfamily.</text>
</comment>
<accession>A0A4Y9ER98</accession>
<evidence type="ECO:0000256" key="1">
    <source>
        <dbReference type="ARBA" id="ARBA00001933"/>
    </source>
</evidence>
<evidence type="ECO:0000256" key="4">
    <source>
        <dbReference type="ARBA" id="ARBA00012239"/>
    </source>
</evidence>
<keyword evidence="9" id="KW-0408">Iron</keyword>
<dbReference type="PROSITE" id="PS00595">
    <property type="entry name" value="AA_TRANSFER_CLASS_5"/>
    <property type="match status" value="1"/>
</dbReference>
<evidence type="ECO:0000256" key="8">
    <source>
        <dbReference type="ARBA" id="ARBA00022898"/>
    </source>
</evidence>
<dbReference type="EMBL" id="SIHO01000002">
    <property type="protein sequence ID" value="TFU03869.1"/>
    <property type="molecule type" value="Genomic_DNA"/>
</dbReference>
<protein>
    <recommendedName>
        <fullName evidence="5">Cysteine desulfurase</fullName>
        <ecNumber evidence="4">2.8.1.7</ecNumber>
    </recommendedName>
    <alternativeName>
        <fullName evidence="12">Nitrogenase metalloclusters biosynthesis protein NifS</fullName>
    </alternativeName>
</protein>
<evidence type="ECO:0000256" key="9">
    <source>
        <dbReference type="ARBA" id="ARBA00023004"/>
    </source>
</evidence>
<evidence type="ECO:0000256" key="2">
    <source>
        <dbReference type="ARBA" id="ARBA00003120"/>
    </source>
</evidence>
<dbReference type="GO" id="GO:0046872">
    <property type="term" value="F:metal ion binding"/>
    <property type="evidence" value="ECO:0007669"/>
    <property type="project" value="UniProtKB-KW"/>
</dbReference>
<keyword evidence="17" id="KW-1185">Reference proteome</keyword>
<evidence type="ECO:0000256" key="7">
    <source>
        <dbReference type="ARBA" id="ARBA00022723"/>
    </source>
</evidence>
<dbReference type="GO" id="GO:0051536">
    <property type="term" value="F:iron-sulfur cluster binding"/>
    <property type="evidence" value="ECO:0007669"/>
    <property type="project" value="UniProtKB-KW"/>
</dbReference>
<keyword evidence="6" id="KW-0808">Transferase</keyword>
<dbReference type="InterPro" id="IPR000192">
    <property type="entry name" value="Aminotrans_V_dom"/>
</dbReference>
<name>A0A4Y9ER98_9SPHN</name>
<dbReference type="InterPro" id="IPR015421">
    <property type="entry name" value="PyrdxlP-dep_Trfase_major"/>
</dbReference>